<evidence type="ECO:0000313" key="15">
    <source>
        <dbReference type="EMBL" id="KAK7067353.1"/>
    </source>
</evidence>
<dbReference type="GO" id="GO:0000723">
    <property type="term" value="P:telomere maintenance"/>
    <property type="evidence" value="ECO:0007669"/>
    <property type="project" value="TreeGrafter"/>
</dbReference>
<evidence type="ECO:0000256" key="12">
    <source>
        <dbReference type="ARBA" id="ARBA00042677"/>
    </source>
</evidence>
<dbReference type="Gene3D" id="3.60.15.10">
    <property type="entry name" value="Ribonuclease Z/Hydroxyacylglutathione hydrolase-like"/>
    <property type="match status" value="1"/>
</dbReference>
<dbReference type="GO" id="GO:0003684">
    <property type="term" value="F:damaged DNA binding"/>
    <property type="evidence" value="ECO:0007669"/>
    <property type="project" value="TreeGrafter"/>
</dbReference>
<dbReference type="Proteomes" id="UP001381693">
    <property type="component" value="Unassembled WGS sequence"/>
</dbReference>
<dbReference type="GO" id="GO:0004519">
    <property type="term" value="F:endonuclease activity"/>
    <property type="evidence" value="ECO:0007669"/>
    <property type="project" value="UniProtKB-KW"/>
</dbReference>
<dbReference type="GO" id="GO:0036297">
    <property type="term" value="P:interstrand cross-link repair"/>
    <property type="evidence" value="ECO:0007669"/>
    <property type="project" value="TreeGrafter"/>
</dbReference>
<dbReference type="Gene3D" id="3.40.50.12650">
    <property type="match status" value="1"/>
</dbReference>
<keyword evidence="6" id="KW-0378">Hydrolase</keyword>
<keyword evidence="4" id="KW-0255">Endonuclease</keyword>
<evidence type="ECO:0000256" key="9">
    <source>
        <dbReference type="ARBA" id="ARBA00023204"/>
    </source>
</evidence>
<evidence type="ECO:0000256" key="5">
    <source>
        <dbReference type="ARBA" id="ARBA00022763"/>
    </source>
</evidence>
<keyword evidence="8" id="KW-0233">DNA recombination</keyword>
<dbReference type="InterPro" id="IPR036866">
    <property type="entry name" value="RibonucZ/Hydroxyglut_hydro"/>
</dbReference>
<name>A0AAN8WS67_HALRR</name>
<evidence type="ECO:0000256" key="2">
    <source>
        <dbReference type="ARBA" id="ARBA00010304"/>
    </source>
</evidence>
<dbReference type="SUPFAM" id="SSF56281">
    <property type="entry name" value="Metallo-hydrolase/oxidoreductase"/>
    <property type="match status" value="1"/>
</dbReference>
<proteinExistence type="inferred from homology"/>
<comment type="similarity">
    <text evidence="2">Belongs to the DNA repair metallo-beta-lactamase (DRMBL) family.</text>
</comment>
<feature type="region of interest" description="Disordered" evidence="13">
    <location>
        <begin position="662"/>
        <end position="832"/>
    </location>
</feature>
<dbReference type="Pfam" id="PF07522">
    <property type="entry name" value="DRMBL"/>
    <property type="match status" value="1"/>
</dbReference>
<evidence type="ECO:0000256" key="10">
    <source>
        <dbReference type="ARBA" id="ARBA00023242"/>
    </source>
</evidence>
<feature type="compositionally biased region" description="Polar residues" evidence="13">
    <location>
        <begin position="760"/>
        <end position="772"/>
    </location>
</feature>
<keyword evidence="9" id="KW-0234">DNA repair</keyword>
<keyword evidence="5" id="KW-0227">DNA damage</keyword>
<feature type="domain" description="DNA repair metallo-beta-lactamase" evidence="14">
    <location>
        <begin position="242"/>
        <end position="354"/>
    </location>
</feature>
<dbReference type="PANTHER" id="PTHR23240">
    <property type="entry name" value="DNA CROSS-LINK REPAIR PROTEIN PSO2/SNM1-RELATED"/>
    <property type="match status" value="1"/>
</dbReference>
<organism evidence="15 16">
    <name type="scientific">Halocaridina rubra</name>
    <name type="common">Hawaiian red shrimp</name>
    <dbReference type="NCBI Taxonomy" id="373956"/>
    <lineage>
        <taxon>Eukaryota</taxon>
        <taxon>Metazoa</taxon>
        <taxon>Ecdysozoa</taxon>
        <taxon>Arthropoda</taxon>
        <taxon>Crustacea</taxon>
        <taxon>Multicrustacea</taxon>
        <taxon>Malacostraca</taxon>
        <taxon>Eumalacostraca</taxon>
        <taxon>Eucarida</taxon>
        <taxon>Decapoda</taxon>
        <taxon>Pleocyemata</taxon>
        <taxon>Caridea</taxon>
        <taxon>Atyoidea</taxon>
        <taxon>Atyidae</taxon>
        <taxon>Halocaridina</taxon>
    </lineage>
</organism>
<keyword evidence="3" id="KW-0540">Nuclease</keyword>
<evidence type="ECO:0000256" key="7">
    <source>
        <dbReference type="ARBA" id="ARBA00022839"/>
    </source>
</evidence>
<keyword evidence="7" id="KW-0269">Exonuclease</keyword>
<evidence type="ECO:0000256" key="13">
    <source>
        <dbReference type="SAM" id="MobiDB-lite"/>
    </source>
</evidence>
<evidence type="ECO:0000256" key="3">
    <source>
        <dbReference type="ARBA" id="ARBA00022722"/>
    </source>
</evidence>
<evidence type="ECO:0000259" key="14">
    <source>
        <dbReference type="Pfam" id="PF07522"/>
    </source>
</evidence>
<keyword evidence="16" id="KW-1185">Reference proteome</keyword>
<comment type="subcellular location">
    <subcellularLocation>
        <location evidence="1">Nucleus</location>
    </subcellularLocation>
</comment>
<gene>
    <name evidence="15" type="primary">DCLRE1C</name>
    <name evidence="15" type="ORF">SK128_010317</name>
</gene>
<dbReference type="AlphaFoldDB" id="A0AAN8WS67"/>
<evidence type="ECO:0000256" key="6">
    <source>
        <dbReference type="ARBA" id="ARBA00022801"/>
    </source>
</evidence>
<dbReference type="PANTHER" id="PTHR23240:SF8">
    <property type="entry name" value="PROTEIN ARTEMIS"/>
    <property type="match status" value="1"/>
</dbReference>
<dbReference type="InterPro" id="IPR011084">
    <property type="entry name" value="DRMBL"/>
</dbReference>
<dbReference type="GO" id="GO:0035312">
    <property type="term" value="F:5'-3' DNA exonuclease activity"/>
    <property type="evidence" value="ECO:0007669"/>
    <property type="project" value="TreeGrafter"/>
</dbReference>
<dbReference type="GO" id="GO:0006303">
    <property type="term" value="P:double-strand break repair via nonhomologous end joining"/>
    <property type="evidence" value="ECO:0007669"/>
    <property type="project" value="TreeGrafter"/>
</dbReference>
<feature type="compositionally biased region" description="Polar residues" evidence="13">
    <location>
        <begin position="473"/>
        <end position="482"/>
    </location>
</feature>
<protein>
    <recommendedName>
        <fullName evidence="11">Protein artemis</fullName>
    </recommendedName>
    <alternativeName>
        <fullName evidence="12">DNA cross-link repair 1C protein</fullName>
    </alternativeName>
</protein>
<dbReference type="GO" id="GO:0006310">
    <property type="term" value="P:DNA recombination"/>
    <property type="evidence" value="ECO:0007669"/>
    <property type="project" value="UniProtKB-KW"/>
</dbReference>
<feature type="compositionally biased region" description="Pro residues" evidence="13">
    <location>
        <begin position="458"/>
        <end position="467"/>
    </location>
</feature>
<evidence type="ECO:0000313" key="16">
    <source>
        <dbReference type="Proteomes" id="UP001381693"/>
    </source>
</evidence>
<sequence length="899" mass="98905">MSSFSGKIKEFPQISVDRFDGRNLASTAYFLSHAHSDHMVGLSSPQFLDHLESNNGVYLYCSAITARFLQASIRHRPLDPYVRPLHLEEPVKITVPNVAEEASHQLCVTLIPAGHCPGSVMFLFEGRGGTVLYTGDFRTSVGDVERIRALHNADGTVKTVDSLHIDTTFCHRDILHFPTREESCSAIGDLVEDWLARGNNYLLHLVCPAKYGYEYVYRSLHERFGMRVHVSRWKYRMYDTVPEIQDALTPDATETWIHACDWRTNEVEDGEDQTVRQLPCRCVPFGVDTAPSIRVIRPSVMFYTHYQSAKEVKQVNRDGTFCRVLLSMHASCLEVLDLVSYLRPRKVYPNVIPTNSSREEVLKLLHEALNRSGDHYSIEYGGTQRRSMGSFKRQLQSNESNSSTLEAAMLDGFLTSPSKRRRHSDSNMTLVLPTPRGNMKGSLSLEGEARCEAVEGGGPPPPLPPPNCGAGTSGNEVPQGSPRSKLEWVDPYTPSPVSSSCKYGNTPDSSQEDYQHEKMTNFAKVDLMNKFEATSSVETVSDSGVCNVIVKVMHPSGKVTASGGTGVRTSGGETYRCGFNSQQMSVDAEEEGDNQSLCSFNKTHGSQDSIDLASVFSDDTRESTVMVEERPASSAGVAGESPIKRSRKMWYKHKYFSTPVHDEGDKRMKVEPKPIFGPRSSSLPLPEPDREGIVSPDLFPSPEADRSLPLITVSSPSDQASESQVSDETNVTVVLSGSSGEPSDLDVMLVDELPPDLPLSSDSNQHANQAATRPSVICGPLLPTSPQERDSPLGTDSRMHLSISSSSDSSGIDSAGSSSCVPPPLKSPVATSTPNVVDLVSDSDCTPDLDDLIIRTHQVTGMTVKTQDYTTERSTCLKTTRRRDNEVEVVTLEQQHLCK</sequence>
<keyword evidence="10" id="KW-0539">Nucleus</keyword>
<feature type="compositionally biased region" description="Basic and acidic residues" evidence="13">
    <location>
        <begin position="662"/>
        <end position="672"/>
    </location>
</feature>
<dbReference type="GO" id="GO:0005634">
    <property type="term" value="C:nucleus"/>
    <property type="evidence" value="ECO:0007669"/>
    <property type="project" value="UniProtKB-SubCell"/>
</dbReference>
<evidence type="ECO:0000256" key="1">
    <source>
        <dbReference type="ARBA" id="ARBA00004123"/>
    </source>
</evidence>
<feature type="compositionally biased region" description="Low complexity" evidence="13">
    <location>
        <begin position="802"/>
        <end position="819"/>
    </location>
</feature>
<reference evidence="15 16" key="1">
    <citation type="submission" date="2023-11" db="EMBL/GenBank/DDBJ databases">
        <title>Halocaridina rubra genome assembly.</title>
        <authorList>
            <person name="Smith C."/>
        </authorList>
    </citation>
    <scope>NUCLEOTIDE SEQUENCE [LARGE SCALE GENOMIC DNA]</scope>
    <source>
        <strain evidence="15">EP-1</strain>
        <tissue evidence="15">Whole</tissue>
    </source>
</reference>
<evidence type="ECO:0000256" key="4">
    <source>
        <dbReference type="ARBA" id="ARBA00022759"/>
    </source>
</evidence>
<evidence type="ECO:0000256" key="8">
    <source>
        <dbReference type="ARBA" id="ARBA00023172"/>
    </source>
</evidence>
<dbReference type="EMBL" id="JAXCGZ010018870">
    <property type="protein sequence ID" value="KAK7067353.1"/>
    <property type="molecule type" value="Genomic_DNA"/>
</dbReference>
<feature type="compositionally biased region" description="Polar residues" evidence="13">
    <location>
        <begin position="712"/>
        <end position="741"/>
    </location>
</feature>
<comment type="caution">
    <text evidence="15">The sequence shown here is derived from an EMBL/GenBank/DDBJ whole genome shotgun (WGS) entry which is preliminary data.</text>
</comment>
<accession>A0AAN8WS67</accession>
<feature type="region of interest" description="Disordered" evidence="13">
    <location>
        <begin position="415"/>
        <end position="490"/>
    </location>
</feature>
<evidence type="ECO:0000256" key="11">
    <source>
        <dbReference type="ARBA" id="ARBA00039759"/>
    </source>
</evidence>